<feature type="domain" description="HTH lysR-type" evidence="5">
    <location>
        <begin position="11"/>
        <end position="68"/>
    </location>
</feature>
<dbReference type="Pfam" id="PF00126">
    <property type="entry name" value="HTH_1"/>
    <property type="match status" value="1"/>
</dbReference>
<organism evidence="6 7">
    <name type="scientific">[Mycobacterium] vasticus</name>
    <dbReference type="NCBI Taxonomy" id="2875777"/>
    <lineage>
        <taxon>Bacteria</taxon>
        <taxon>Bacillati</taxon>
        <taxon>Actinomycetota</taxon>
        <taxon>Actinomycetes</taxon>
        <taxon>Mycobacteriales</taxon>
        <taxon>Mycobacteriaceae</taxon>
        <taxon>Mycolicibacter</taxon>
    </lineage>
</organism>
<dbReference type="InterPro" id="IPR036390">
    <property type="entry name" value="WH_DNA-bd_sf"/>
</dbReference>
<dbReference type="SUPFAM" id="SSF53850">
    <property type="entry name" value="Periplasmic binding protein-like II"/>
    <property type="match status" value="1"/>
</dbReference>
<evidence type="ECO:0000256" key="1">
    <source>
        <dbReference type="ARBA" id="ARBA00009437"/>
    </source>
</evidence>
<comment type="similarity">
    <text evidence="1">Belongs to the LysR transcriptional regulatory family.</text>
</comment>
<gene>
    <name evidence="6" type="ORF">K5L39_17635</name>
</gene>
<dbReference type="Gene3D" id="3.40.190.290">
    <property type="match status" value="1"/>
</dbReference>
<dbReference type="Pfam" id="PF03466">
    <property type="entry name" value="LysR_substrate"/>
    <property type="match status" value="1"/>
</dbReference>
<evidence type="ECO:0000259" key="5">
    <source>
        <dbReference type="PROSITE" id="PS50931"/>
    </source>
</evidence>
<keyword evidence="7" id="KW-1185">Reference proteome</keyword>
<dbReference type="Proteomes" id="UP001299283">
    <property type="component" value="Unassembled WGS sequence"/>
</dbReference>
<sequence>MDQLRLLDGRLKLRHLVLVDVLTSHGSVIGAAAALHITQPVATRTLRDLEAILGVSLYDRGPRGVTPTLIGETFTRHARAVLAQLAQAGRHVTELADPHRGTVVVGTDPGGANELLLRAIARLKVERPHLTVVVRENAPEALSVELGAGRVDVIVGRRGPTVIESETQAPLYTEPVAVFARAAHPLLRRPAVTFADLQAQPWVIPGAETGLRREVEHLFARHGMPLPENRIEMTSLPVVRQLLGEADLVGLLPEPLGHRDPDLCALPIVLSVKNTITVSTAAGRTVSPGTEALIATLRELAAERCHRPGELSRTTSSRAC</sequence>
<comment type="caution">
    <text evidence="6">The sequence shown here is derived from an EMBL/GenBank/DDBJ whole genome shotgun (WGS) entry which is preliminary data.</text>
</comment>
<evidence type="ECO:0000256" key="4">
    <source>
        <dbReference type="ARBA" id="ARBA00023163"/>
    </source>
</evidence>
<dbReference type="InterPro" id="IPR005119">
    <property type="entry name" value="LysR_subst-bd"/>
</dbReference>
<keyword evidence="3" id="KW-0238">DNA-binding</keyword>
<dbReference type="PRINTS" id="PR00039">
    <property type="entry name" value="HTHLYSR"/>
</dbReference>
<dbReference type="InterPro" id="IPR050950">
    <property type="entry name" value="HTH-type_LysR_regulators"/>
</dbReference>
<protein>
    <submittedName>
        <fullName evidence="6">LysR substrate-binding domain-containing protein</fullName>
    </submittedName>
</protein>
<keyword evidence="4" id="KW-0804">Transcription</keyword>
<dbReference type="InterPro" id="IPR036388">
    <property type="entry name" value="WH-like_DNA-bd_sf"/>
</dbReference>
<dbReference type="RefSeq" id="WP_225397325.1">
    <property type="nucleotide sequence ID" value="NZ_JAYJJQ010000019.1"/>
</dbReference>
<proteinExistence type="inferred from homology"/>
<keyword evidence="2" id="KW-0805">Transcription regulation</keyword>
<evidence type="ECO:0000256" key="2">
    <source>
        <dbReference type="ARBA" id="ARBA00023015"/>
    </source>
</evidence>
<reference evidence="6 7" key="1">
    <citation type="submission" date="2023-12" db="EMBL/GenBank/DDBJ databases">
        <title>Description of new species of Mycobacterium terrae complex isolated from sewage at the Sao Paulo Zoological Park Foundation in Brazil.</title>
        <authorList>
            <person name="Romagnoli C.L."/>
            <person name="Conceicao E.C."/>
            <person name="Machado E."/>
            <person name="Barreto L.B.P.F."/>
            <person name="Sharma A."/>
            <person name="Silva N.M."/>
            <person name="Marques L.E."/>
            <person name="Juliana M.A."/>
            <person name="Lourenco M.C.S."/>
            <person name="Digiampietri L.A."/>
            <person name="Suffys P.N."/>
            <person name="Viana-Niero C."/>
        </authorList>
    </citation>
    <scope>NUCLEOTIDE SEQUENCE [LARGE SCALE GENOMIC DNA]</scope>
    <source>
        <strain evidence="6 7">MYC017</strain>
    </source>
</reference>
<evidence type="ECO:0000313" key="7">
    <source>
        <dbReference type="Proteomes" id="UP001299283"/>
    </source>
</evidence>
<dbReference type="InterPro" id="IPR000847">
    <property type="entry name" value="LysR_HTH_N"/>
</dbReference>
<dbReference type="Gene3D" id="1.10.10.10">
    <property type="entry name" value="Winged helix-like DNA-binding domain superfamily/Winged helix DNA-binding domain"/>
    <property type="match status" value="1"/>
</dbReference>
<dbReference type="SUPFAM" id="SSF46785">
    <property type="entry name" value="Winged helix' DNA-binding domain"/>
    <property type="match status" value="1"/>
</dbReference>
<dbReference type="PROSITE" id="PS50931">
    <property type="entry name" value="HTH_LYSR"/>
    <property type="match status" value="1"/>
</dbReference>
<evidence type="ECO:0000313" key="6">
    <source>
        <dbReference type="EMBL" id="MEB3071009.1"/>
    </source>
</evidence>
<evidence type="ECO:0000256" key="3">
    <source>
        <dbReference type="ARBA" id="ARBA00023125"/>
    </source>
</evidence>
<dbReference type="EMBL" id="JAYJJQ010000019">
    <property type="protein sequence ID" value="MEB3071009.1"/>
    <property type="molecule type" value="Genomic_DNA"/>
</dbReference>
<accession>A0ABU5Z315</accession>
<dbReference type="PANTHER" id="PTHR30419">
    <property type="entry name" value="HTH-TYPE TRANSCRIPTIONAL REGULATOR YBHD"/>
    <property type="match status" value="1"/>
</dbReference>
<dbReference type="PANTHER" id="PTHR30419:SF8">
    <property type="entry name" value="NITROGEN ASSIMILATION TRANSCRIPTIONAL ACTIVATOR-RELATED"/>
    <property type="match status" value="1"/>
</dbReference>
<name>A0ABU5Z315_9MYCO</name>